<reference evidence="1 2" key="1">
    <citation type="submission" date="2019-03" db="EMBL/GenBank/DDBJ databases">
        <title>First draft genome of Liparis tanakae, snailfish: a comprehensive survey of snailfish specific genes.</title>
        <authorList>
            <person name="Kim W."/>
            <person name="Song I."/>
            <person name="Jeong J.-H."/>
            <person name="Kim D."/>
            <person name="Kim S."/>
            <person name="Ryu S."/>
            <person name="Song J.Y."/>
            <person name="Lee S.K."/>
        </authorList>
    </citation>
    <scope>NUCLEOTIDE SEQUENCE [LARGE SCALE GENOMIC DNA]</scope>
    <source>
        <tissue evidence="1">Muscle</tissue>
    </source>
</reference>
<organism evidence="1 2">
    <name type="scientific">Liparis tanakae</name>
    <name type="common">Tanaka's snailfish</name>
    <dbReference type="NCBI Taxonomy" id="230148"/>
    <lineage>
        <taxon>Eukaryota</taxon>
        <taxon>Metazoa</taxon>
        <taxon>Chordata</taxon>
        <taxon>Craniata</taxon>
        <taxon>Vertebrata</taxon>
        <taxon>Euteleostomi</taxon>
        <taxon>Actinopterygii</taxon>
        <taxon>Neopterygii</taxon>
        <taxon>Teleostei</taxon>
        <taxon>Neoteleostei</taxon>
        <taxon>Acanthomorphata</taxon>
        <taxon>Eupercaria</taxon>
        <taxon>Perciformes</taxon>
        <taxon>Cottioidei</taxon>
        <taxon>Cottales</taxon>
        <taxon>Liparidae</taxon>
        <taxon>Liparis</taxon>
    </lineage>
</organism>
<dbReference type="AlphaFoldDB" id="A0A4Z2I3D4"/>
<dbReference type="EMBL" id="SRLO01000135">
    <property type="protein sequence ID" value="TNN72586.1"/>
    <property type="molecule type" value="Genomic_DNA"/>
</dbReference>
<dbReference type="Proteomes" id="UP000314294">
    <property type="component" value="Unassembled WGS sequence"/>
</dbReference>
<accession>A0A4Z2I3D4</accession>
<name>A0A4Z2I3D4_9TELE</name>
<sequence length="146" mass="16598">MFHLSSFSLRDILRLSASDSFLVTSLETASSRFWATLEDGDGRHDEGIPVEESGGLRGKVSAEVLEEEIFLRLLLAAAFGSHVCGSTVRMRFLTDDDSAGAFFAEHSFLLWLKMMRMRLVNRNNVLKDARRLHKLRRNADLFHIKN</sequence>
<comment type="caution">
    <text evidence="1">The sequence shown here is derived from an EMBL/GenBank/DDBJ whole genome shotgun (WGS) entry which is preliminary data.</text>
</comment>
<evidence type="ECO:0000313" key="1">
    <source>
        <dbReference type="EMBL" id="TNN72586.1"/>
    </source>
</evidence>
<proteinExistence type="predicted"/>
<evidence type="ECO:0000313" key="2">
    <source>
        <dbReference type="Proteomes" id="UP000314294"/>
    </source>
</evidence>
<gene>
    <name evidence="1" type="ORF">EYF80_017193</name>
</gene>
<protein>
    <submittedName>
        <fullName evidence="1">Uncharacterized protein</fullName>
    </submittedName>
</protein>
<keyword evidence="2" id="KW-1185">Reference proteome</keyword>